<dbReference type="PANTHER" id="PTHR21734">
    <property type="entry name" value="INHIBITOR OF NUCLEAR FACTOR KAPPA-B KINASE-INTERACTING PROTEIN"/>
    <property type="match status" value="1"/>
</dbReference>
<dbReference type="PaxDb" id="8355-A0A1L8GQW0"/>
<name>A0A1L8GQW0_XENLA</name>
<dbReference type="OMA" id="LTLQMFN"/>
<keyword evidence="1" id="KW-0175">Coiled coil</keyword>
<dbReference type="PANTHER" id="PTHR21734:SF11">
    <property type="entry name" value="INHIBITOR OF NUCLEAR FACTOR KAPPA-B KINASE-INTERACTING PROTEIN"/>
    <property type="match status" value="1"/>
</dbReference>
<evidence type="ECO:0000313" key="5">
    <source>
        <dbReference type="RefSeq" id="XP_018109877.1"/>
    </source>
</evidence>
<keyword evidence="3" id="KW-0472">Membrane</keyword>
<evidence type="ECO:0000313" key="6">
    <source>
        <dbReference type="RefSeq" id="XP_018109878.1"/>
    </source>
</evidence>
<proteinExistence type="predicted"/>
<dbReference type="InterPro" id="IPR024152">
    <property type="entry name" value="Inh_kappa-B_kinase-int"/>
</dbReference>
<dbReference type="Xenbase" id="XB-GENE-1016805">
    <property type="gene designation" value="ikbip.S"/>
</dbReference>
<evidence type="ECO:0000256" key="3">
    <source>
        <dbReference type="SAM" id="Phobius"/>
    </source>
</evidence>
<keyword evidence="4" id="KW-1185">Reference proteome</keyword>
<sequence>MSNEVKQRKKGASSKELRSSPGCSQTSGHQLQQDELKGKVKAGPLVEAGRGSLCPEPRTVLCLLCLAICASLSWLVFQQSQKFAVMEEKYQILEKKSEVVSELEGQVNAMFGKLVSTEDILAEASSSSSVVSHLQLQMAALQREVDDIQNNDVSLSAKMQNINARFQNVTDTWRKSLDEITLDTGMLKSKAKSLHSQINTKINSAEQSLKLLKERMGDLEDSTLRNTRTVKNQEENEFVRVEETLDWNTKAIESLEKEQSDLTDVHLEVQQNLAELKPKVEECINNLPTIEKAIRTLLKVSNEMVELDKKTNDLTVQVFNTEDNLLKTISEILEIQNTLERIQIDNSILKMQNDIGHLKEKAYIEPSDPDHTLLIEEEKETEPANKQT</sequence>
<dbReference type="AlphaFoldDB" id="A0A1L8GQW0"/>
<keyword evidence="3" id="KW-1133">Transmembrane helix</keyword>
<dbReference type="STRING" id="8355.A0A1L8GQW0"/>
<feature type="coiled-coil region" evidence="1">
    <location>
        <begin position="252"/>
        <end position="310"/>
    </location>
</feature>
<feature type="region of interest" description="Disordered" evidence="2">
    <location>
        <begin position="1"/>
        <end position="34"/>
    </location>
</feature>
<reference evidence="5 6" key="1">
    <citation type="submission" date="2022-04" db="UniProtKB">
        <authorList>
            <consortium name="RefSeq"/>
        </authorList>
    </citation>
    <scope>IDENTIFICATION</scope>
    <source>
        <strain evidence="4 5">J_2021</strain>
        <tissue evidence="5 6">Erythrocytes</tissue>
    </source>
</reference>
<evidence type="ECO:0000313" key="4">
    <source>
        <dbReference type="Proteomes" id="UP000186698"/>
    </source>
</evidence>
<feature type="coiled-coil region" evidence="1">
    <location>
        <begin position="195"/>
        <end position="222"/>
    </location>
</feature>
<dbReference type="Bgee" id="495960">
    <property type="expression patterns" value="Expressed in internal ear and 19 other cell types or tissues"/>
</dbReference>
<dbReference type="RefSeq" id="XP_018109877.1">
    <property type="nucleotide sequence ID" value="XM_018254388.2"/>
</dbReference>
<keyword evidence="3" id="KW-0812">Transmembrane</keyword>
<dbReference type="CTD" id="495960"/>
<gene>
    <name evidence="5 6 7" type="primary">ikbip.S</name>
    <name evidence="6" type="synonym">ikbip</name>
    <name evidence="5 6" type="synonym">ikbip.L</name>
    <name evidence="5 6" type="synonym">ikip</name>
</gene>
<protein>
    <submittedName>
        <fullName evidence="5 6">IKBKB interacting protein S homeolog isoform X1</fullName>
    </submittedName>
</protein>
<feature type="compositionally biased region" description="Polar residues" evidence="2">
    <location>
        <begin position="21"/>
        <end position="31"/>
    </location>
</feature>
<dbReference type="OrthoDB" id="9907187at2759"/>
<evidence type="ECO:0000256" key="1">
    <source>
        <dbReference type="SAM" id="Coils"/>
    </source>
</evidence>
<feature type="transmembrane region" description="Helical" evidence="3">
    <location>
        <begin position="60"/>
        <end position="77"/>
    </location>
</feature>
<dbReference type="AGR" id="Xenbase:XB-GENE-1016805"/>
<feature type="coiled-coil region" evidence="1">
    <location>
        <begin position="131"/>
        <end position="158"/>
    </location>
</feature>
<accession>A0A1L8GQW0</accession>
<evidence type="ECO:0000256" key="2">
    <source>
        <dbReference type="SAM" id="MobiDB-lite"/>
    </source>
</evidence>
<organism evidence="6">
    <name type="scientific">Xenopus laevis</name>
    <name type="common">African clawed frog</name>
    <dbReference type="NCBI Taxonomy" id="8355"/>
    <lineage>
        <taxon>Eukaryota</taxon>
        <taxon>Metazoa</taxon>
        <taxon>Chordata</taxon>
        <taxon>Craniata</taxon>
        <taxon>Vertebrata</taxon>
        <taxon>Euteleostomi</taxon>
        <taxon>Amphibia</taxon>
        <taxon>Batrachia</taxon>
        <taxon>Anura</taxon>
        <taxon>Pipoidea</taxon>
        <taxon>Pipidae</taxon>
        <taxon>Xenopodinae</taxon>
        <taxon>Xenopus</taxon>
        <taxon>Xenopus</taxon>
    </lineage>
</organism>
<evidence type="ECO:0000313" key="7">
    <source>
        <dbReference type="Xenbase" id="XB-GENE-1016805"/>
    </source>
</evidence>
<dbReference type="GeneID" id="495960"/>
<dbReference type="Proteomes" id="UP000186698">
    <property type="component" value="Chromosome 3S"/>
</dbReference>
<dbReference type="RefSeq" id="XP_018109878.1">
    <property type="nucleotide sequence ID" value="XM_018254389.2"/>
</dbReference>